<reference evidence="1" key="1">
    <citation type="submission" date="2022-11" db="EMBL/GenBank/DDBJ databases">
        <title>Centuries of genome instability and evolution in soft-shell clam transmissible cancer (bioRxiv).</title>
        <authorList>
            <person name="Hart S.F.M."/>
            <person name="Yonemitsu M.A."/>
            <person name="Giersch R.M."/>
            <person name="Beal B.F."/>
            <person name="Arriagada G."/>
            <person name="Davis B.W."/>
            <person name="Ostrander E.A."/>
            <person name="Goff S.P."/>
            <person name="Metzger M.J."/>
        </authorList>
    </citation>
    <scope>NUCLEOTIDE SEQUENCE</scope>
    <source>
        <strain evidence="1">MELC-2E11</strain>
        <tissue evidence="1">Siphon/mantle</tissue>
    </source>
</reference>
<dbReference type="Proteomes" id="UP001164746">
    <property type="component" value="Chromosome 5"/>
</dbReference>
<dbReference type="EMBL" id="CP111016">
    <property type="protein sequence ID" value="WAR06041.1"/>
    <property type="molecule type" value="Genomic_DNA"/>
</dbReference>
<sequence length="140" mass="15638">MFSHSQMQRKMFDFTMVWSIDLKNGMSPLPFYIFLSGGAGVGKSHLIHAIYQGVSRVLRLPGQNPVKDRQKNDIQCRKPGAEKLNTLRSTYANLRLIIADEISIILAVGDLLQLNPVGDKPIFKPISHGYEALAGSLWTQ</sequence>
<evidence type="ECO:0000313" key="2">
    <source>
        <dbReference type="Proteomes" id="UP001164746"/>
    </source>
</evidence>
<dbReference type="Gene3D" id="3.40.50.300">
    <property type="entry name" value="P-loop containing nucleotide triphosphate hydrolases"/>
    <property type="match status" value="1"/>
</dbReference>
<evidence type="ECO:0008006" key="3">
    <source>
        <dbReference type="Google" id="ProtNLM"/>
    </source>
</evidence>
<dbReference type="InterPro" id="IPR027417">
    <property type="entry name" value="P-loop_NTPase"/>
</dbReference>
<name>A0ABY7EFV3_MYAAR</name>
<organism evidence="1 2">
    <name type="scientific">Mya arenaria</name>
    <name type="common">Soft-shell clam</name>
    <dbReference type="NCBI Taxonomy" id="6604"/>
    <lineage>
        <taxon>Eukaryota</taxon>
        <taxon>Metazoa</taxon>
        <taxon>Spiralia</taxon>
        <taxon>Lophotrochozoa</taxon>
        <taxon>Mollusca</taxon>
        <taxon>Bivalvia</taxon>
        <taxon>Autobranchia</taxon>
        <taxon>Heteroconchia</taxon>
        <taxon>Euheterodonta</taxon>
        <taxon>Imparidentia</taxon>
        <taxon>Neoheterodontei</taxon>
        <taxon>Myida</taxon>
        <taxon>Myoidea</taxon>
        <taxon>Myidae</taxon>
        <taxon>Mya</taxon>
    </lineage>
</organism>
<dbReference type="PANTHER" id="PTHR47642:SF5">
    <property type="entry name" value="ATP-DEPENDENT DNA HELICASE"/>
    <property type="match status" value="1"/>
</dbReference>
<dbReference type="SUPFAM" id="SSF52540">
    <property type="entry name" value="P-loop containing nucleoside triphosphate hydrolases"/>
    <property type="match status" value="1"/>
</dbReference>
<gene>
    <name evidence="1" type="ORF">MAR_021410</name>
</gene>
<evidence type="ECO:0000313" key="1">
    <source>
        <dbReference type="EMBL" id="WAR06041.1"/>
    </source>
</evidence>
<protein>
    <recommendedName>
        <fullName evidence="3">IstB-like ATP-binding protein domain-containing protein</fullName>
    </recommendedName>
</protein>
<keyword evidence="2" id="KW-1185">Reference proteome</keyword>
<dbReference type="PANTHER" id="PTHR47642">
    <property type="entry name" value="ATP-DEPENDENT DNA HELICASE"/>
    <property type="match status" value="1"/>
</dbReference>
<dbReference type="InterPro" id="IPR051055">
    <property type="entry name" value="PIF1_helicase"/>
</dbReference>
<proteinExistence type="predicted"/>
<accession>A0ABY7EFV3</accession>